<dbReference type="InterPro" id="IPR029903">
    <property type="entry name" value="RmlD-like-bd"/>
</dbReference>
<feature type="domain" description="RmlD-like substrate binding" evidence="1">
    <location>
        <begin position="7"/>
        <end position="290"/>
    </location>
</feature>
<dbReference type="Gene3D" id="3.40.50.720">
    <property type="entry name" value="NAD(P)-binding Rossmann-like Domain"/>
    <property type="match status" value="1"/>
</dbReference>
<dbReference type="InterPro" id="IPR005913">
    <property type="entry name" value="dTDP_dehydrorham_reduct"/>
</dbReference>
<dbReference type="NCBIfam" id="TIGR01214">
    <property type="entry name" value="rmlD"/>
    <property type="match status" value="1"/>
</dbReference>
<dbReference type="GeneID" id="13698478"/>
<dbReference type="PANTHER" id="PTHR10491:SF4">
    <property type="entry name" value="METHIONINE ADENOSYLTRANSFERASE 2 SUBUNIT BETA"/>
    <property type="match status" value="1"/>
</dbReference>
<dbReference type="eggNOG" id="arCOG01367">
    <property type="taxonomic scope" value="Archaea"/>
</dbReference>
<dbReference type="CDD" id="cd05254">
    <property type="entry name" value="dTDP_HR_like_SDR_e"/>
    <property type="match status" value="1"/>
</dbReference>
<dbReference type="STRING" id="1229909.NSED_08575"/>
<sequence length="296" mass="32692">MDTVLKMRFIVTGSAGLVGSQIVKDLSELNHEVFSCYHNSKPDNGTLVNLDLTNQNEIIDTITKINPDSIIHLAAMTGVDQCEEQPDLAMKINADATEILARQAAKQKAFFVYVSTDYVFDGKTGMKKESDTPNPLGYYGKSKLAGELTLNKLASPYAIARTSTPFGLHKTKKSFPIWVKESLESNKDIPVLVDQITSPTFVPNLSKMLIEIATKQIVGIFHTAGASSISRYNLAEMIAEKLNLDKKYLKPASMSEMSWKAQRPKDSSLDVSLASELLNEKPQTIQQSLDILFSNL</sequence>
<keyword evidence="3" id="KW-1185">Reference proteome</keyword>
<dbReference type="PANTHER" id="PTHR10491">
    <property type="entry name" value="DTDP-4-DEHYDRORHAMNOSE REDUCTASE"/>
    <property type="match status" value="1"/>
</dbReference>
<evidence type="ECO:0000313" key="3">
    <source>
        <dbReference type="Proteomes" id="UP000006100"/>
    </source>
</evidence>
<dbReference type="SUPFAM" id="SSF51735">
    <property type="entry name" value="NAD(P)-binding Rossmann-fold domains"/>
    <property type="match status" value="1"/>
</dbReference>
<dbReference type="HOGENOM" id="CLU_045518_2_1_2"/>
<accession>K0BEN6</accession>
<reference evidence="2 3" key="1">
    <citation type="journal article" date="2012" name="J. Bacteriol.">
        <title>Draft Genome Sequence of an Ammonia-Oxidizing Archaeon, "Candidatus Nitrosopumilus sediminis" AR2, from Svalbard in the Arctic Circle.</title>
        <authorList>
            <person name="Park S.J."/>
            <person name="Kim J.G."/>
            <person name="Jung M.Y."/>
            <person name="Kim S.J."/>
            <person name="Cha I.T."/>
            <person name="Ghai R."/>
            <person name="Martin-Cuadrado A.B."/>
            <person name="Rodriguez-Valera F."/>
            <person name="Rhee S.K."/>
        </authorList>
    </citation>
    <scope>NUCLEOTIDE SEQUENCE [LARGE SCALE GENOMIC DNA]</scope>
    <source>
        <strain evidence="2 3">AR2</strain>
    </source>
</reference>
<dbReference type="Pfam" id="PF04321">
    <property type="entry name" value="RmlD_sub_bind"/>
    <property type="match status" value="1"/>
</dbReference>
<dbReference type="EMBL" id="CP003843">
    <property type="protein sequence ID" value="AFS83507.1"/>
    <property type="molecule type" value="Genomic_DNA"/>
</dbReference>
<dbReference type="InterPro" id="IPR036291">
    <property type="entry name" value="NAD(P)-bd_dom_sf"/>
</dbReference>
<dbReference type="KEGG" id="nir:NSED_08575"/>
<evidence type="ECO:0000313" key="2">
    <source>
        <dbReference type="EMBL" id="AFS83507.1"/>
    </source>
</evidence>
<organism evidence="2 3">
    <name type="scientific">Candidatus Nitrosopumilus sediminis</name>
    <dbReference type="NCBI Taxonomy" id="1229909"/>
    <lineage>
        <taxon>Archaea</taxon>
        <taxon>Nitrososphaerota</taxon>
        <taxon>Nitrososphaeria</taxon>
        <taxon>Nitrosopumilales</taxon>
        <taxon>Nitrosopumilaceae</taxon>
        <taxon>Nitrosopumilus</taxon>
    </lineage>
</organism>
<dbReference type="PATRIC" id="fig|1229909.8.peg.1879"/>
<gene>
    <name evidence="2" type="ORF">NSED_08575</name>
</gene>
<dbReference type="Proteomes" id="UP000006100">
    <property type="component" value="Chromosome"/>
</dbReference>
<proteinExistence type="predicted"/>
<dbReference type="AlphaFoldDB" id="K0BEN6"/>
<dbReference type="RefSeq" id="WP_014965874.1">
    <property type="nucleotide sequence ID" value="NC_018656.1"/>
</dbReference>
<evidence type="ECO:0000259" key="1">
    <source>
        <dbReference type="Pfam" id="PF04321"/>
    </source>
</evidence>
<protein>
    <submittedName>
        <fullName evidence="2">dTDP-4-dehydrorhamnose reductase</fullName>
    </submittedName>
</protein>
<name>K0BEN6_9ARCH</name>